<evidence type="ECO:0000313" key="1">
    <source>
        <dbReference type="EMBL" id="RZF42517.1"/>
    </source>
</evidence>
<dbReference type="InParanoid" id="A0A482XA02"/>
<dbReference type="PANTHER" id="PTHR16199:SF4">
    <property type="entry name" value="CONDENSIN-2 COMPLEX SUBUNIT G2"/>
    <property type="match status" value="1"/>
</dbReference>
<name>A0A482XA02_LAOST</name>
<dbReference type="PANTHER" id="PTHR16199">
    <property type="entry name" value="CONDENSIN-2 COMPLEX SUBUNIT G2"/>
    <property type="match status" value="1"/>
</dbReference>
<protein>
    <recommendedName>
        <fullName evidence="3">Condensin complex subunit 1 C-terminal domain-containing protein</fullName>
    </recommendedName>
</protein>
<dbReference type="GO" id="GO:0000796">
    <property type="term" value="C:condensin complex"/>
    <property type="evidence" value="ECO:0007669"/>
    <property type="project" value="TreeGrafter"/>
</dbReference>
<dbReference type="EMBL" id="QKKF02014912">
    <property type="protein sequence ID" value="RZF42517.1"/>
    <property type="molecule type" value="Genomic_DNA"/>
</dbReference>
<gene>
    <name evidence="1" type="ORF">LSTR_LSTR004436</name>
</gene>
<dbReference type="SUPFAM" id="SSF48371">
    <property type="entry name" value="ARM repeat"/>
    <property type="match status" value="1"/>
</dbReference>
<proteinExistence type="predicted"/>
<dbReference type="InterPro" id="IPR016024">
    <property type="entry name" value="ARM-type_fold"/>
</dbReference>
<dbReference type="OrthoDB" id="10062843at2759"/>
<evidence type="ECO:0000313" key="2">
    <source>
        <dbReference type="Proteomes" id="UP000291343"/>
    </source>
</evidence>
<dbReference type="GO" id="GO:0005634">
    <property type="term" value="C:nucleus"/>
    <property type="evidence" value="ECO:0007669"/>
    <property type="project" value="TreeGrafter"/>
</dbReference>
<dbReference type="Proteomes" id="UP000291343">
    <property type="component" value="Unassembled WGS sequence"/>
</dbReference>
<organism evidence="1 2">
    <name type="scientific">Laodelphax striatellus</name>
    <name type="common">Small brown planthopper</name>
    <name type="synonym">Delphax striatella</name>
    <dbReference type="NCBI Taxonomy" id="195883"/>
    <lineage>
        <taxon>Eukaryota</taxon>
        <taxon>Metazoa</taxon>
        <taxon>Ecdysozoa</taxon>
        <taxon>Arthropoda</taxon>
        <taxon>Hexapoda</taxon>
        <taxon>Insecta</taxon>
        <taxon>Pterygota</taxon>
        <taxon>Neoptera</taxon>
        <taxon>Paraneoptera</taxon>
        <taxon>Hemiptera</taxon>
        <taxon>Auchenorrhyncha</taxon>
        <taxon>Fulgoroidea</taxon>
        <taxon>Delphacidae</taxon>
        <taxon>Criomorphinae</taxon>
        <taxon>Laodelphax</taxon>
    </lineage>
</organism>
<dbReference type="STRING" id="195883.A0A482XA02"/>
<dbReference type="AlphaFoldDB" id="A0A482XA02"/>
<comment type="caution">
    <text evidence="1">The sequence shown here is derived from an EMBL/GenBank/DDBJ whole genome shotgun (WGS) entry which is preliminary data.</text>
</comment>
<reference evidence="1 2" key="1">
    <citation type="journal article" date="2017" name="Gigascience">
        <title>Genome sequence of the small brown planthopper, Laodelphax striatellus.</title>
        <authorList>
            <person name="Zhu J."/>
            <person name="Jiang F."/>
            <person name="Wang X."/>
            <person name="Yang P."/>
            <person name="Bao Y."/>
            <person name="Zhao W."/>
            <person name="Wang W."/>
            <person name="Lu H."/>
            <person name="Wang Q."/>
            <person name="Cui N."/>
            <person name="Li J."/>
            <person name="Chen X."/>
            <person name="Luo L."/>
            <person name="Yu J."/>
            <person name="Kang L."/>
            <person name="Cui F."/>
        </authorList>
    </citation>
    <scope>NUCLEOTIDE SEQUENCE [LARGE SCALE GENOMIC DNA]</scope>
    <source>
        <strain evidence="1">Lst14</strain>
    </source>
</reference>
<keyword evidence="2" id="KW-1185">Reference proteome</keyword>
<evidence type="ECO:0008006" key="3">
    <source>
        <dbReference type="Google" id="ProtNLM"/>
    </source>
</evidence>
<dbReference type="GO" id="GO:0000070">
    <property type="term" value="P:mitotic sister chromatid segregation"/>
    <property type="evidence" value="ECO:0007669"/>
    <property type="project" value="TreeGrafter"/>
</dbReference>
<accession>A0A482XA02</accession>
<sequence length="218" mass="25315">MTIIVNDLINDGSSPDVRKAVYKGFTRMLSNPPKKGEPFPSADYLAKVLPRLKVYIHDESEKVRKAFVEMLIQVKELDLSSFKYWEVAPAEHLLARLELEKEEVSKPLVHLIMSEFYTRDKPITSVLKRICKIITMNKVAARKLFMYSKKSMPLDLAVELILSILTVLRNRLKEIEENHAKTIALNKERKKRRRLGSVLSERNSNVKIDHLLRDYILN</sequence>